<evidence type="ECO:0000313" key="1">
    <source>
        <dbReference type="EMBL" id="JAH97101.1"/>
    </source>
</evidence>
<reference evidence="1" key="2">
    <citation type="journal article" date="2015" name="Fish Shellfish Immunol.">
        <title>Early steps in the European eel (Anguilla anguilla)-Vibrio vulnificus interaction in the gills: Role of the RtxA13 toxin.</title>
        <authorList>
            <person name="Callol A."/>
            <person name="Pajuelo D."/>
            <person name="Ebbesson L."/>
            <person name="Teles M."/>
            <person name="MacKenzie S."/>
            <person name="Amaro C."/>
        </authorList>
    </citation>
    <scope>NUCLEOTIDE SEQUENCE</scope>
</reference>
<reference evidence="1" key="1">
    <citation type="submission" date="2014-11" db="EMBL/GenBank/DDBJ databases">
        <authorList>
            <person name="Amaro Gonzalez C."/>
        </authorList>
    </citation>
    <scope>NUCLEOTIDE SEQUENCE</scope>
</reference>
<dbReference type="AlphaFoldDB" id="A0A0E9X3P5"/>
<dbReference type="EMBL" id="GBXM01011476">
    <property type="protein sequence ID" value="JAH97101.1"/>
    <property type="molecule type" value="Transcribed_RNA"/>
</dbReference>
<organism evidence="1">
    <name type="scientific">Anguilla anguilla</name>
    <name type="common">European freshwater eel</name>
    <name type="synonym">Muraena anguilla</name>
    <dbReference type="NCBI Taxonomy" id="7936"/>
    <lineage>
        <taxon>Eukaryota</taxon>
        <taxon>Metazoa</taxon>
        <taxon>Chordata</taxon>
        <taxon>Craniata</taxon>
        <taxon>Vertebrata</taxon>
        <taxon>Euteleostomi</taxon>
        <taxon>Actinopterygii</taxon>
        <taxon>Neopterygii</taxon>
        <taxon>Teleostei</taxon>
        <taxon>Anguilliformes</taxon>
        <taxon>Anguillidae</taxon>
        <taxon>Anguilla</taxon>
    </lineage>
</organism>
<sequence length="86" mass="9865">MITRCGFSCYFSCTSITAEIQNITSGEKFQIGVLPGNAFMAREPDRINLSPLFQISVLFKTNFCYINLLFLLNHKPSKLFTYTELR</sequence>
<proteinExistence type="predicted"/>
<name>A0A0E9X3P5_ANGAN</name>
<protein>
    <submittedName>
        <fullName evidence="1">Uncharacterized protein</fullName>
    </submittedName>
</protein>
<accession>A0A0E9X3P5</accession>